<dbReference type="GO" id="GO:0008237">
    <property type="term" value="F:metallopeptidase activity"/>
    <property type="evidence" value="ECO:0007669"/>
    <property type="project" value="UniProtKB-KW"/>
</dbReference>
<feature type="domain" description="Peptidase M1 membrane alanine aminopeptidase" evidence="14">
    <location>
        <begin position="318"/>
        <end position="464"/>
    </location>
</feature>
<name>A0A918U303_STRCJ</name>
<dbReference type="Pfam" id="PF01433">
    <property type="entry name" value="Peptidase_M1"/>
    <property type="match status" value="1"/>
</dbReference>
<feature type="domain" description="Aminopeptidase N-like N-terminal" evidence="15">
    <location>
        <begin position="56"/>
        <end position="231"/>
    </location>
</feature>
<evidence type="ECO:0000256" key="2">
    <source>
        <dbReference type="ARBA" id="ARBA00001947"/>
    </source>
</evidence>
<evidence type="ECO:0000256" key="7">
    <source>
        <dbReference type="ARBA" id="ARBA00022723"/>
    </source>
</evidence>
<evidence type="ECO:0000256" key="11">
    <source>
        <dbReference type="ARBA" id="ARBA00029811"/>
    </source>
</evidence>
<evidence type="ECO:0000256" key="6">
    <source>
        <dbReference type="ARBA" id="ARBA00022670"/>
    </source>
</evidence>
<dbReference type="EMBL" id="BMVB01000027">
    <property type="protein sequence ID" value="GHC69252.1"/>
    <property type="molecule type" value="Genomic_DNA"/>
</dbReference>
<evidence type="ECO:0000256" key="3">
    <source>
        <dbReference type="ARBA" id="ARBA00010136"/>
    </source>
</evidence>
<keyword evidence="8" id="KW-0378">Hydrolase</keyword>
<dbReference type="InterPro" id="IPR027268">
    <property type="entry name" value="Peptidase_M4/M1_CTD_sf"/>
</dbReference>
<dbReference type="Proteomes" id="UP000646244">
    <property type="component" value="Unassembled WGS sequence"/>
</dbReference>
<dbReference type="InterPro" id="IPR014782">
    <property type="entry name" value="Peptidase_M1_dom"/>
</dbReference>
<evidence type="ECO:0000256" key="12">
    <source>
        <dbReference type="ARBA" id="ARBA00031533"/>
    </source>
</evidence>
<proteinExistence type="inferred from homology"/>
<comment type="cofactor">
    <cofactor evidence="2">
        <name>Zn(2+)</name>
        <dbReference type="ChEBI" id="CHEBI:29105"/>
    </cofactor>
</comment>
<dbReference type="GO" id="GO:0016285">
    <property type="term" value="F:alanyl aminopeptidase activity"/>
    <property type="evidence" value="ECO:0007669"/>
    <property type="project" value="UniProtKB-EC"/>
</dbReference>
<dbReference type="Gene3D" id="1.10.390.10">
    <property type="entry name" value="Neutral Protease Domain 2"/>
    <property type="match status" value="1"/>
</dbReference>
<feature type="signal peptide" evidence="13">
    <location>
        <begin position="1"/>
        <end position="27"/>
    </location>
</feature>
<dbReference type="InterPro" id="IPR042097">
    <property type="entry name" value="Aminopeptidase_N-like_N_sf"/>
</dbReference>
<evidence type="ECO:0000313" key="17">
    <source>
        <dbReference type="Proteomes" id="UP000646244"/>
    </source>
</evidence>
<comment type="similarity">
    <text evidence="3">Belongs to the peptidase M1 family.</text>
</comment>
<dbReference type="EC" id="3.4.11.2" evidence="4"/>
<sequence length="474" mass="52137">MRARHPGPSRRALLPAALLLLVTACGGGSEPAARPGAAGAHDPLFPRLGNDGYHVRHYGLTLDYEPADNHLFATAVITARAEQHLSAFNLDLKGLTVRSARVDGEPVRTSRKGSELTVELNKPVAKNRTFETTIVYDGKPQAVEDADGSTEGWVRTEHGAVGLGEPAGSMAWFPGNHHPSDKSTYDIAVTVPAGLTAVANGQLKRREDKGPEGARRTTFTWHTGEPMASYLASVAVGRFEVTTFRTARGLPVYIAAHPGETEPAARVAKVLPEVIDWESGLFGPYPFASTGAVIDRNPHVGYELETQPKPYFHAAPNDRLVVHELAHQWFGNSLTPARWSDMWLSEGFAQYAEWMWEEKSGGRSVRQIFDDYYDGRDPESKGADGETIWDFPPDGPTAETVSGLPVYGRGAMVLHKLREKLGDRAFFGLVRDWAAQYRYQNVSTDTFVEFCEDRGDVGEVFDVWLRGKGRPARR</sequence>
<dbReference type="PRINTS" id="PR00756">
    <property type="entry name" value="ALADIPTASE"/>
</dbReference>
<gene>
    <name evidence="16" type="ORF">GCM10010507_55050</name>
</gene>
<protein>
    <recommendedName>
        <fullName evidence="5">Aminopeptidase N</fullName>
        <ecNumber evidence="4">3.4.11.2</ecNumber>
    </recommendedName>
    <alternativeName>
        <fullName evidence="11">Alanine aminopeptidase</fullName>
    </alternativeName>
    <alternativeName>
        <fullName evidence="12">Lysyl aminopeptidase</fullName>
    </alternativeName>
</protein>
<evidence type="ECO:0000256" key="4">
    <source>
        <dbReference type="ARBA" id="ARBA00012564"/>
    </source>
</evidence>
<keyword evidence="6" id="KW-0645">Protease</keyword>
<comment type="catalytic activity">
    <reaction evidence="1">
        <text>Release of an N-terminal amino acid, Xaa-|-Yaa- from a peptide, amide or arylamide. Xaa is preferably Ala, but may be most amino acids including Pro (slow action). When a terminal hydrophobic residue is followed by a prolyl residue, the two may be released as an intact Xaa-Pro dipeptide.</text>
        <dbReference type="EC" id="3.4.11.2"/>
    </reaction>
</comment>
<evidence type="ECO:0000256" key="1">
    <source>
        <dbReference type="ARBA" id="ARBA00000098"/>
    </source>
</evidence>
<reference evidence="16" key="2">
    <citation type="submission" date="2020-09" db="EMBL/GenBank/DDBJ databases">
        <authorList>
            <person name="Sun Q."/>
            <person name="Ohkuma M."/>
        </authorList>
    </citation>
    <scope>NUCLEOTIDE SEQUENCE</scope>
    <source>
        <strain evidence="16">JCM 4633</strain>
    </source>
</reference>
<dbReference type="PROSITE" id="PS51318">
    <property type="entry name" value="TAT"/>
    <property type="match status" value="1"/>
</dbReference>
<feature type="chain" id="PRO_5038546955" description="Aminopeptidase N" evidence="13">
    <location>
        <begin position="28"/>
        <end position="474"/>
    </location>
</feature>
<dbReference type="RefSeq" id="WP_190112620.1">
    <property type="nucleotide sequence ID" value="NZ_BMVB01000027.1"/>
</dbReference>
<dbReference type="InterPro" id="IPR001930">
    <property type="entry name" value="Peptidase_M1"/>
</dbReference>
<dbReference type="GO" id="GO:0008270">
    <property type="term" value="F:zinc ion binding"/>
    <property type="evidence" value="ECO:0007669"/>
    <property type="project" value="InterPro"/>
</dbReference>
<dbReference type="InterPro" id="IPR045357">
    <property type="entry name" value="Aminopeptidase_N-like_N"/>
</dbReference>
<keyword evidence="13" id="KW-0732">Signal</keyword>
<dbReference type="SUPFAM" id="SSF63737">
    <property type="entry name" value="Leukotriene A4 hydrolase N-terminal domain"/>
    <property type="match status" value="1"/>
</dbReference>
<evidence type="ECO:0000313" key="16">
    <source>
        <dbReference type="EMBL" id="GHC69252.1"/>
    </source>
</evidence>
<dbReference type="SUPFAM" id="SSF55486">
    <property type="entry name" value="Metalloproteases ('zincins'), catalytic domain"/>
    <property type="match status" value="1"/>
</dbReference>
<dbReference type="AlphaFoldDB" id="A0A918U303"/>
<dbReference type="Pfam" id="PF17900">
    <property type="entry name" value="Peptidase_M1_N"/>
    <property type="match status" value="1"/>
</dbReference>
<dbReference type="GO" id="GO:0006508">
    <property type="term" value="P:proteolysis"/>
    <property type="evidence" value="ECO:0007669"/>
    <property type="project" value="UniProtKB-KW"/>
</dbReference>
<reference evidence="16" key="1">
    <citation type="journal article" date="2014" name="Int. J. Syst. Evol. Microbiol.">
        <title>Complete genome sequence of Corynebacterium casei LMG S-19264T (=DSM 44701T), isolated from a smear-ripened cheese.</title>
        <authorList>
            <consortium name="US DOE Joint Genome Institute (JGI-PGF)"/>
            <person name="Walter F."/>
            <person name="Albersmeier A."/>
            <person name="Kalinowski J."/>
            <person name="Ruckert C."/>
        </authorList>
    </citation>
    <scope>NUCLEOTIDE SEQUENCE</scope>
    <source>
        <strain evidence="16">JCM 4633</strain>
    </source>
</reference>
<keyword evidence="9" id="KW-0862">Zinc</keyword>
<accession>A0A918U303</accession>
<dbReference type="PROSITE" id="PS51257">
    <property type="entry name" value="PROKAR_LIPOPROTEIN"/>
    <property type="match status" value="1"/>
</dbReference>
<evidence type="ECO:0000256" key="9">
    <source>
        <dbReference type="ARBA" id="ARBA00022833"/>
    </source>
</evidence>
<evidence type="ECO:0000256" key="8">
    <source>
        <dbReference type="ARBA" id="ARBA00022801"/>
    </source>
</evidence>
<dbReference type="PANTHER" id="PTHR11533:SF297">
    <property type="entry name" value="AMINOPEPTIDASE N"/>
    <property type="match status" value="1"/>
</dbReference>
<evidence type="ECO:0000256" key="13">
    <source>
        <dbReference type="SAM" id="SignalP"/>
    </source>
</evidence>
<evidence type="ECO:0000259" key="15">
    <source>
        <dbReference type="Pfam" id="PF17900"/>
    </source>
</evidence>
<dbReference type="InterPro" id="IPR050344">
    <property type="entry name" value="Peptidase_M1_aminopeptidases"/>
</dbReference>
<dbReference type="Gene3D" id="2.60.40.1730">
    <property type="entry name" value="tricorn interacting facor f3 domain"/>
    <property type="match status" value="1"/>
</dbReference>
<dbReference type="CDD" id="cd09603">
    <property type="entry name" value="M1_APN_like"/>
    <property type="match status" value="1"/>
</dbReference>
<organism evidence="16 17">
    <name type="scientific">Streptomyces cinnamoneus</name>
    <name type="common">Streptoverticillium cinnamoneum</name>
    <dbReference type="NCBI Taxonomy" id="53446"/>
    <lineage>
        <taxon>Bacteria</taxon>
        <taxon>Bacillati</taxon>
        <taxon>Actinomycetota</taxon>
        <taxon>Actinomycetes</taxon>
        <taxon>Kitasatosporales</taxon>
        <taxon>Streptomycetaceae</taxon>
        <taxon>Streptomyces</taxon>
        <taxon>Streptomyces cinnamoneus group</taxon>
    </lineage>
</organism>
<keyword evidence="10" id="KW-0482">Metalloprotease</keyword>
<evidence type="ECO:0000259" key="14">
    <source>
        <dbReference type="Pfam" id="PF01433"/>
    </source>
</evidence>
<dbReference type="InterPro" id="IPR006311">
    <property type="entry name" value="TAT_signal"/>
</dbReference>
<comment type="caution">
    <text evidence="16">The sequence shown here is derived from an EMBL/GenBank/DDBJ whole genome shotgun (WGS) entry which is preliminary data.</text>
</comment>
<dbReference type="PANTHER" id="PTHR11533">
    <property type="entry name" value="PROTEASE M1 ZINC METALLOPROTEASE"/>
    <property type="match status" value="1"/>
</dbReference>
<evidence type="ECO:0000256" key="10">
    <source>
        <dbReference type="ARBA" id="ARBA00023049"/>
    </source>
</evidence>
<keyword evidence="7" id="KW-0479">Metal-binding</keyword>
<evidence type="ECO:0000256" key="5">
    <source>
        <dbReference type="ARBA" id="ARBA00015611"/>
    </source>
</evidence>